<keyword evidence="4" id="KW-0902">Two-component regulatory system</keyword>
<dbReference type="InterPro" id="IPR000700">
    <property type="entry name" value="PAS-assoc_C"/>
</dbReference>
<feature type="domain" description="PAC" evidence="6">
    <location>
        <begin position="95"/>
        <end position="149"/>
    </location>
</feature>
<keyword evidence="3" id="KW-0157">Chromophore</keyword>
<accession>A0ABV4TSE4</accession>
<dbReference type="PANTHER" id="PTHR47429">
    <property type="entry name" value="PROTEIN TWIN LOV 1"/>
    <property type="match status" value="1"/>
</dbReference>
<reference evidence="8 9" key="1">
    <citation type="submission" date="2024-08" db="EMBL/GenBank/DDBJ databases">
        <title>Whole-genome sequencing of halo(alkali)philic microorganisms from hypersaline lakes.</title>
        <authorList>
            <person name="Sorokin D.Y."/>
            <person name="Merkel A.Y."/>
            <person name="Messina E."/>
            <person name="Yakimov M."/>
        </authorList>
    </citation>
    <scope>NUCLEOTIDE SEQUENCE [LARGE SCALE GENOMIC DNA]</scope>
    <source>
        <strain evidence="8 9">Cl-TMA</strain>
    </source>
</reference>
<keyword evidence="2" id="KW-0288">FMN</keyword>
<feature type="domain" description="HTH LytTR-type" evidence="7">
    <location>
        <begin position="301"/>
        <end position="406"/>
    </location>
</feature>
<evidence type="ECO:0000256" key="3">
    <source>
        <dbReference type="ARBA" id="ARBA00022991"/>
    </source>
</evidence>
<dbReference type="SMART" id="SM00850">
    <property type="entry name" value="LytTR"/>
    <property type="match status" value="1"/>
</dbReference>
<protein>
    <submittedName>
        <fullName evidence="8">PAS domain-containing protein</fullName>
    </submittedName>
</protein>
<dbReference type="Pfam" id="PF08448">
    <property type="entry name" value="PAS_4"/>
    <property type="match status" value="1"/>
</dbReference>
<dbReference type="PROSITE" id="PS50112">
    <property type="entry name" value="PAS"/>
    <property type="match status" value="2"/>
</dbReference>
<dbReference type="Gene3D" id="3.30.450.20">
    <property type="entry name" value="PAS domain"/>
    <property type="match status" value="2"/>
</dbReference>
<dbReference type="Gene3D" id="2.40.50.1020">
    <property type="entry name" value="LytTr DNA-binding domain"/>
    <property type="match status" value="1"/>
</dbReference>
<dbReference type="InterPro" id="IPR035965">
    <property type="entry name" value="PAS-like_dom_sf"/>
</dbReference>
<evidence type="ECO:0000313" key="8">
    <source>
        <dbReference type="EMBL" id="MFA9459476.1"/>
    </source>
</evidence>
<dbReference type="NCBIfam" id="TIGR00229">
    <property type="entry name" value="sensory_box"/>
    <property type="match status" value="1"/>
</dbReference>
<dbReference type="SMART" id="SM00086">
    <property type="entry name" value="PAC"/>
    <property type="match status" value="1"/>
</dbReference>
<feature type="domain" description="PAS" evidence="5">
    <location>
        <begin position="146"/>
        <end position="218"/>
    </location>
</feature>
<dbReference type="InterPro" id="IPR000014">
    <property type="entry name" value="PAS"/>
</dbReference>
<dbReference type="InterPro" id="IPR001610">
    <property type="entry name" value="PAC"/>
</dbReference>
<dbReference type="CDD" id="cd00130">
    <property type="entry name" value="PAS"/>
    <property type="match status" value="2"/>
</dbReference>
<evidence type="ECO:0000259" key="6">
    <source>
        <dbReference type="PROSITE" id="PS50113"/>
    </source>
</evidence>
<dbReference type="SUPFAM" id="SSF55785">
    <property type="entry name" value="PYP-like sensor domain (PAS domain)"/>
    <property type="match status" value="2"/>
</dbReference>
<dbReference type="Proteomes" id="UP001575181">
    <property type="component" value="Unassembled WGS sequence"/>
</dbReference>
<feature type="domain" description="PAS" evidence="5">
    <location>
        <begin position="21"/>
        <end position="80"/>
    </location>
</feature>
<organism evidence="8 9">
    <name type="scientific">Thiohalorhabdus methylotrophus</name>
    <dbReference type="NCBI Taxonomy" id="3242694"/>
    <lineage>
        <taxon>Bacteria</taxon>
        <taxon>Pseudomonadati</taxon>
        <taxon>Pseudomonadota</taxon>
        <taxon>Gammaproteobacteria</taxon>
        <taxon>Thiohalorhabdales</taxon>
        <taxon>Thiohalorhabdaceae</taxon>
        <taxon>Thiohalorhabdus</taxon>
    </lineage>
</organism>
<proteinExistence type="predicted"/>
<evidence type="ECO:0000313" key="9">
    <source>
        <dbReference type="Proteomes" id="UP001575181"/>
    </source>
</evidence>
<gene>
    <name evidence="8" type="ORF">ACERLL_01380</name>
</gene>
<dbReference type="Pfam" id="PF04397">
    <property type="entry name" value="LytTR"/>
    <property type="match status" value="1"/>
</dbReference>
<dbReference type="PROSITE" id="PS50113">
    <property type="entry name" value="PAC"/>
    <property type="match status" value="1"/>
</dbReference>
<keyword evidence="9" id="KW-1185">Reference proteome</keyword>
<name>A0ABV4TSE4_9GAMM</name>
<evidence type="ECO:0000259" key="5">
    <source>
        <dbReference type="PROSITE" id="PS50112"/>
    </source>
</evidence>
<dbReference type="PROSITE" id="PS50930">
    <property type="entry name" value="HTH_LYTTR"/>
    <property type="match status" value="1"/>
</dbReference>
<evidence type="ECO:0000256" key="1">
    <source>
        <dbReference type="ARBA" id="ARBA00022630"/>
    </source>
</evidence>
<dbReference type="InterPro" id="IPR013656">
    <property type="entry name" value="PAS_4"/>
</dbReference>
<evidence type="ECO:0000259" key="7">
    <source>
        <dbReference type="PROSITE" id="PS50930"/>
    </source>
</evidence>
<dbReference type="RefSeq" id="WP_373654261.1">
    <property type="nucleotide sequence ID" value="NZ_JBGUAW010000001.1"/>
</dbReference>
<dbReference type="EMBL" id="JBGUAW010000001">
    <property type="protein sequence ID" value="MFA9459476.1"/>
    <property type="molecule type" value="Genomic_DNA"/>
</dbReference>
<keyword evidence="1" id="KW-0285">Flavoprotein</keyword>
<evidence type="ECO:0000256" key="4">
    <source>
        <dbReference type="ARBA" id="ARBA00023012"/>
    </source>
</evidence>
<comment type="caution">
    <text evidence="8">The sequence shown here is derived from an EMBL/GenBank/DDBJ whole genome shotgun (WGS) entry which is preliminary data.</text>
</comment>
<dbReference type="Pfam" id="PF13426">
    <property type="entry name" value="PAS_9"/>
    <property type="match status" value="1"/>
</dbReference>
<dbReference type="PANTHER" id="PTHR47429:SF2">
    <property type="entry name" value="PROTEIN TWIN LOV 1"/>
    <property type="match status" value="1"/>
</dbReference>
<dbReference type="InterPro" id="IPR007492">
    <property type="entry name" value="LytTR_DNA-bd_dom"/>
</dbReference>
<evidence type="ECO:0000256" key="2">
    <source>
        <dbReference type="ARBA" id="ARBA00022643"/>
    </source>
</evidence>
<sequence>MTTDHRARDPYSQLADTEDCGLRILRRAVDAAPNGILITDNTRPDNPIVYANPAFERMTGYTAGEILGRNCRFLQGDDRDQPGIAELRAAFTAGGTATVLLRNYCKDGSLFWNRLHISPVRDDQGALTHYVGIQEDVTREREEEAARRQLLEIVETTPDLVVITAPDGTILYRNRSGLAAMGLSGTAPEPGETLEDLLAPWARQRLREEGLATAVREGFWQGPGALLDSGREIPVSLVLLAHYDGYGEVERLSAVMRAGDSAAEPPSAASSQAMYREIVEAAREGFDRMRREDTGPGFHRLPVDSSGDIAFLDPERVRFFQAEGNYALAFTERDHHLANLSLADLERRLESRGFLRSHRSYLVNLDHVTTLKTLDGQTYLVMDTEQGDRVPVSRRNLDTVRTALGLA</sequence>
<dbReference type="SMART" id="SM00091">
    <property type="entry name" value="PAS"/>
    <property type="match status" value="2"/>
</dbReference>